<sequence length="302" mass="34570">MAGRKQHIEQMDKALTAAAVKRPEELLFTYKGVLYPSVVCNPETFEALDAFEMKEEDLLLVSYPKCGTNWTCQLLNDMVYTTSGKEPPQEMPLLEFGTPDKLKRLTNLQSSRVLVTHLHTDNLPKTVFAKKIKTLVVFRNPKDAAVSYFHFYHNNPGLPTYDSWDEFFECFMNGKVAYGSYFDHAIAWNKHIDDENVMIVMFEDMKQDLVAATTQIADFFGLPLTKEQIQLIADKGSFKAMKDKSNETHGKMGSFLFRKGDVGDWKNYFSEAQSQEMDAKFEECLAGTKLGEKMLYNVYCKT</sequence>
<name>A0AAV7VXG9_PLEWA</name>
<dbReference type="InterPro" id="IPR027417">
    <property type="entry name" value="P-loop_NTPase"/>
</dbReference>
<keyword evidence="6" id="KW-1185">Reference proteome</keyword>
<reference evidence="5" key="1">
    <citation type="journal article" date="2022" name="bioRxiv">
        <title>Sequencing and chromosome-scale assembly of the giantPleurodeles waltlgenome.</title>
        <authorList>
            <person name="Brown T."/>
            <person name="Elewa A."/>
            <person name="Iarovenko S."/>
            <person name="Subramanian E."/>
            <person name="Araus A.J."/>
            <person name="Petzold A."/>
            <person name="Susuki M."/>
            <person name="Suzuki K.-i.T."/>
            <person name="Hayashi T."/>
            <person name="Toyoda A."/>
            <person name="Oliveira C."/>
            <person name="Osipova E."/>
            <person name="Leigh N.D."/>
            <person name="Simon A."/>
            <person name="Yun M.H."/>
        </authorList>
    </citation>
    <scope>NUCLEOTIDE SEQUENCE</scope>
    <source>
        <strain evidence="5">20211129_DDA</strain>
        <tissue evidence="5">Liver</tissue>
    </source>
</reference>
<proteinExistence type="inferred from homology"/>
<dbReference type="PANTHER" id="PTHR11783">
    <property type="entry name" value="SULFOTRANSFERASE SULT"/>
    <property type="match status" value="1"/>
</dbReference>
<keyword evidence="2 3" id="KW-0808">Transferase</keyword>
<accession>A0AAV7VXG9</accession>
<dbReference type="AlphaFoldDB" id="A0AAV7VXG9"/>
<dbReference type="Pfam" id="PF00685">
    <property type="entry name" value="Sulfotransfer_1"/>
    <property type="match status" value="1"/>
</dbReference>
<comment type="similarity">
    <text evidence="1 3">Belongs to the sulfotransferase 1 family.</text>
</comment>
<dbReference type="SUPFAM" id="SSF52540">
    <property type="entry name" value="P-loop containing nucleoside triphosphate hydrolases"/>
    <property type="match status" value="1"/>
</dbReference>
<evidence type="ECO:0000313" key="6">
    <source>
        <dbReference type="Proteomes" id="UP001066276"/>
    </source>
</evidence>
<evidence type="ECO:0000256" key="1">
    <source>
        <dbReference type="ARBA" id="ARBA00005771"/>
    </source>
</evidence>
<dbReference type="Proteomes" id="UP001066276">
    <property type="component" value="Chromosome 1_2"/>
</dbReference>
<dbReference type="EC" id="2.8.2.-" evidence="3"/>
<comment type="caution">
    <text evidence="5">The sequence shown here is derived from an EMBL/GenBank/DDBJ whole genome shotgun (WGS) entry which is preliminary data.</text>
</comment>
<evidence type="ECO:0000313" key="5">
    <source>
        <dbReference type="EMBL" id="KAJ1204780.1"/>
    </source>
</evidence>
<feature type="domain" description="Sulfotransferase" evidence="4">
    <location>
        <begin position="56"/>
        <end position="288"/>
    </location>
</feature>
<evidence type="ECO:0000256" key="2">
    <source>
        <dbReference type="ARBA" id="ARBA00022679"/>
    </source>
</evidence>
<protein>
    <recommendedName>
        <fullName evidence="3">Sulfotransferase</fullName>
        <ecNumber evidence="3">2.8.2.-</ecNumber>
    </recommendedName>
</protein>
<evidence type="ECO:0000259" key="4">
    <source>
        <dbReference type="Pfam" id="PF00685"/>
    </source>
</evidence>
<dbReference type="GO" id="GO:0008146">
    <property type="term" value="F:sulfotransferase activity"/>
    <property type="evidence" value="ECO:0007669"/>
    <property type="project" value="InterPro"/>
</dbReference>
<gene>
    <name evidence="5" type="ORF">NDU88_000218</name>
</gene>
<dbReference type="InterPro" id="IPR000863">
    <property type="entry name" value="Sulfotransferase_dom"/>
</dbReference>
<dbReference type="Gene3D" id="3.40.50.300">
    <property type="entry name" value="P-loop containing nucleotide triphosphate hydrolases"/>
    <property type="match status" value="1"/>
</dbReference>
<organism evidence="5 6">
    <name type="scientific">Pleurodeles waltl</name>
    <name type="common">Iberian ribbed newt</name>
    <dbReference type="NCBI Taxonomy" id="8319"/>
    <lineage>
        <taxon>Eukaryota</taxon>
        <taxon>Metazoa</taxon>
        <taxon>Chordata</taxon>
        <taxon>Craniata</taxon>
        <taxon>Vertebrata</taxon>
        <taxon>Euteleostomi</taxon>
        <taxon>Amphibia</taxon>
        <taxon>Batrachia</taxon>
        <taxon>Caudata</taxon>
        <taxon>Salamandroidea</taxon>
        <taxon>Salamandridae</taxon>
        <taxon>Pleurodelinae</taxon>
        <taxon>Pleurodeles</taxon>
    </lineage>
</organism>
<evidence type="ECO:0000256" key="3">
    <source>
        <dbReference type="RuleBase" id="RU361155"/>
    </source>
</evidence>
<dbReference type="EMBL" id="JANPWB010000002">
    <property type="protein sequence ID" value="KAJ1204780.1"/>
    <property type="molecule type" value="Genomic_DNA"/>
</dbReference>